<keyword evidence="3" id="KW-0408">Iron</keyword>
<evidence type="ECO:0000259" key="4">
    <source>
        <dbReference type="Pfam" id="PF01058"/>
    </source>
</evidence>
<evidence type="ECO:0000256" key="1">
    <source>
        <dbReference type="ARBA" id="ARBA00001927"/>
    </source>
</evidence>
<keyword evidence="3" id="KW-0003">3Fe-4S</keyword>
<evidence type="ECO:0000313" key="5">
    <source>
        <dbReference type="EMBL" id="SDX81637.1"/>
    </source>
</evidence>
<gene>
    <name evidence="5" type="ORF">SAMN05421881_100933</name>
</gene>
<dbReference type="GO" id="GO:0016491">
    <property type="term" value="F:oxidoreductase activity"/>
    <property type="evidence" value="ECO:0007669"/>
    <property type="project" value="UniProtKB-KW"/>
</dbReference>
<feature type="domain" description="NADH:ubiquinone oxidoreductase-like 20kDa subunit" evidence="4">
    <location>
        <begin position="16"/>
        <end position="163"/>
    </location>
</feature>
<dbReference type="OrthoDB" id="9787729at2"/>
<dbReference type="GO" id="GO:0051538">
    <property type="term" value="F:3 iron, 4 sulfur cluster binding"/>
    <property type="evidence" value="ECO:0007669"/>
    <property type="project" value="UniProtKB-KW"/>
</dbReference>
<dbReference type="Proteomes" id="UP000198640">
    <property type="component" value="Unassembled WGS sequence"/>
</dbReference>
<reference evidence="5 6" key="1">
    <citation type="submission" date="2016-10" db="EMBL/GenBank/DDBJ databases">
        <authorList>
            <person name="de Groot N.N."/>
        </authorList>
    </citation>
    <scope>NUCLEOTIDE SEQUENCE [LARGE SCALE GENOMIC DNA]</scope>
    <source>
        <strain evidence="5 6">Nm1</strain>
    </source>
</reference>
<evidence type="ECO:0000313" key="6">
    <source>
        <dbReference type="Proteomes" id="UP000198640"/>
    </source>
</evidence>
<dbReference type="EMBL" id="FNOY01000009">
    <property type="protein sequence ID" value="SDX81637.1"/>
    <property type="molecule type" value="Genomic_DNA"/>
</dbReference>
<sequence>MNNSKLKLATTSLAGCFGCHMSFLDMDERLEALLEHASFDRSPLTDIKTIGNCDIGLIEGGVCNAENAEVLRQFRANCRILVAVGACAINGGVPAMRNQYSLQECLEEVYLHGTGIVNPRIPDDIELPLLLDKVYPVGEIVKIDYYLPGCPPSADTFLHFFEALLQGKTPELPRETLHYD</sequence>
<evidence type="ECO:0000256" key="2">
    <source>
        <dbReference type="ARBA" id="ARBA00023002"/>
    </source>
</evidence>
<dbReference type="Pfam" id="PF01058">
    <property type="entry name" value="Oxidored_q6"/>
    <property type="match status" value="1"/>
</dbReference>
<dbReference type="RefSeq" id="WP_090412226.1">
    <property type="nucleotide sequence ID" value="NZ_FNOY01000009.1"/>
</dbReference>
<evidence type="ECO:0000256" key="3">
    <source>
        <dbReference type="ARBA" id="ARBA00023291"/>
    </source>
</evidence>
<keyword evidence="2" id="KW-0560">Oxidoreductase</keyword>
<dbReference type="AlphaFoldDB" id="A0A1H3ESU8"/>
<keyword evidence="6" id="KW-1185">Reference proteome</keyword>
<comment type="cofactor">
    <cofactor evidence="1">
        <name>[3Fe-4S] cluster</name>
        <dbReference type="ChEBI" id="CHEBI:21137"/>
    </cofactor>
</comment>
<dbReference type="PANTHER" id="PTHR42845">
    <property type="entry name" value="COENZYME F420-REDUCING HYDROGENASE, GAMMA SUBUNIT"/>
    <property type="match status" value="1"/>
</dbReference>
<proteinExistence type="predicted"/>
<dbReference type="PANTHER" id="PTHR42845:SF1">
    <property type="entry name" value="HYDROGENASE SMALL SUBUNIT"/>
    <property type="match status" value="1"/>
</dbReference>
<organism evidence="5 6">
    <name type="scientific">Nitrosomonas halophila</name>
    <dbReference type="NCBI Taxonomy" id="44576"/>
    <lineage>
        <taxon>Bacteria</taxon>
        <taxon>Pseudomonadati</taxon>
        <taxon>Pseudomonadota</taxon>
        <taxon>Betaproteobacteria</taxon>
        <taxon>Nitrosomonadales</taxon>
        <taxon>Nitrosomonadaceae</taxon>
        <taxon>Nitrosomonas</taxon>
    </lineage>
</organism>
<protein>
    <submittedName>
        <fullName evidence="5">NAD-reducing hydrogenase small subunit</fullName>
    </submittedName>
</protein>
<dbReference type="InterPro" id="IPR051349">
    <property type="entry name" value="Hydrogenase_assoc-protein"/>
</dbReference>
<dbReference type="STRING" id="44576.SAMN05421881_100933"/>
<keyword evidence="3" id="KW-0479">Metal-binding</keyword>
<dbReference type="InterPro" id="IPR006137">
    <property type="entry name" value="NADH_UbQ_OxRdtase-like_20kDa"/>
</dbReference>
<name>A0A1H3ESU8_9PROT</name>
<dbReference type="Gene3D" id="3.40.50.700">
    <property type="entry name" value="NADH:ubiquinone oxidoreductase-like, 20kDa subunit"/>
    <property type="match status" value="1"/>
</dbReference>
<accession>A0A1H3ESU8</accession>
<keyword evidence="3" id="KW-0411">Iron-sulfur</keyword>
<dbReference type="SUPFAM" id="SSF56770">
    <property type="entry name" value="HydA/Nqo6-like"/>
    <property type="match status" value="1"/>
</dbReference>
<dbReference type="InterPro" id="IPR037024">
    <property type="entry name" value="NiFe_Hase_small_N_sf"/>
</dbReference>